<sequence>MGIKPILDMGQQSAIATLLLFGFGVVFLLIGGFVGFQLDTVTAGYGRQRVAFMCIFLWHLV</sequence>
<accession>L9VNR5</accession>
<keyword evidence="1" id="KW-1133">Transmembrane helix</keyword>
<keyword evidence="1" id="KW-0812">Transmembrane</keyword>
<feature type="transmembrane region" description="Helical" evidence="1">
    <location>
        <begin position="12"/>
        <end position="36"/>
    </location>
</feature>
<reference evidence="2 3" key="1">
    <citation type="journal article" date="2014" name="PLoS Genet.">
        <title>Phylogenetically driven sequencing of extremely halophilic archaea reveals strategies for static and dynamic osmo-response.</title>
        <authorList>
            <person name="Becker E.A."/>
            <person name="Seitzer P.M."/>
            <person name="Tritt A."/>
            <person name="Larsen D."/>
            <person name="Krusor M."/>
            <person name="Yao A.I."/>
            <person name="Wu D."/>
            <person name="Madern D."/>
            <person name="Eisen J.A."/>
            <person name="Darling A.E."/>
            <person name="Facciotti M.T."/>
        </authorList>
    </citation>
    <scope>NUCLEOTIDE SEQUENCE [LARGE SCALE GENOMIC DNA]</scope>
    <source>
        <strain evidence="3">DSM 18796 / CECT 7217 / JCM 14584 / KCTC 4019 / B3</strain>
    </source>
</reference>
<name>L9VNR5_HALJB</name>
<organism evidence="2 3">
    <name type="scientific">Halalkalicoccus jeotgali (strain DSM 18796 / CECT 7217 / JCM 14584 / KCTC 4019 / B3)</name>
    <dbReference type="NCBI Taxonomy" id="795797"/>
    <lineage>
        <taxon>Archaea</taxon>
        <taxon>Methanobacteriati</taxon>
        <taxon>Methanobacteriota</taxon>
        <taxon>Stenosarchaea group</taxon>
        <taxon>Halobacteria</taxon>
        <taxon>Halobacteriales</taxon>
        <taxon>Halococcaceae</taxon>
        <taxon>Halalkalicoccus</taxon>
    </lineage>
</organism>
<comment type="caution">
    <text evidence="2">The sequence shown here is derived from an EMBL/GenBank/DDBJ whole genome shotgun (WGS) entry which is preliminary data.</text>
</comment>
<evidence type="ECO:0000256" key="1">
    <source>
        <dbReference type="SAM" id="Phobius"/>
    </source>
</evidence>
<evidence type="ECO:0000313" key="2">
    <source>
        <dbReference type="EMBL" id="ELY38612.1"/>
    </source>
</evidence>
<keyword evidence="1" id="KW-0472">Membrane</keyword>
<protein>
    <submittedName>
        <fullName evidence="2">Uncharacterized protein</fullName>
    </submittedName>
</protein>
<gene>
    <name evidence="2" type="ORF">C497_06719</name>
</gene>
<dbReference type="AlphaFoldDB" id="L9VNR5"/>
<evidence type="ECO:0000313" key="3">
    <source>
        <dbReference type="Proteomes" id="UP000011645"/>
    </source>
</evidence>
<keyword evidence="3" id="KW-1185">Reference proteome</keyword>
<proteinExistence type="predicted"/>
<dbReference type="Proteomes" id="UP000011645">
    <property type="component" value="Unassembled WGS sequence"/>
</dbReference>
<dbReference type="EMBL" id="AOHV01000020">
    <property type="protein sequence ID" value="ELY38612.1"/>
    <property type="molecule type" value="Genomic_DNA"/>
</dbReference>